<keyword evidence="8" id="KW-1185">Reference proteome</keyword>
<dbReference type="Gene3D" id="3.40.50.300">
    <property type="entry name" value="P-loop containing nucleotide triphosphate hydrolases"/>
    <property type="match status" value="1"/>
</dbReference>
<organism evidence="7 8">
    <name type="scientific">Lithohypha guttulata</name>
    <dbReference type="NCBI Taxonomy" id="1690604"/>
    <lineage>
        <taxon>Eukaryota</taxon>
        <taxon>Fungi</taxon>
        <taxon>Dikarya</taxon>
        <taxon>Ascomycota</taxon>
        <taxon>Pezizomycotina</taxon>
        <taxon>Eurotiomycetes</taxon>
        <taxon>Chaetothyriomycetidae</taxon>
        <taxon>Chaetothyriales</taxon>
        <taxon>Trichomeriaceae</taxon>
        <taxon>Lithohypha</taxon>
    </lineage>
</organism>
<accession>A0AAN7T2L4</accession>
<keyword evidence="2" id="KW-0547">Nucleotide-binding</keyword>
<evidence type="ECO:0000313" key="7">
    <source>
        <dbReference type="EMBL" id="KAK5087129.1"/>
    </source>
</evidence>
<protein>
    <recommendedName>
        <fullName evidence="6">EngB-type G domain-containing protein</fullName>
    </recommendedName>
</protein>
<keyword evidence="3" id="KW-0460">Magnesium</keyword>
<dbReference type="PANTHER" id="PTHR46498">
    <property type="entry name" value="GTP-BINDING PROTEIN 8"/>
    <property type="match status" value="1"/>
</dbReference>
<sequence length="413" mass="45034">MLGSRCLWYRGSSASCQVRICPIVRQYHAAPSLSSPFRSKDAVQSVYIDTVPPSEHETLAARKFFETHLPTKAWTATEWRQVDPSGSNSGLLTPEVVFLGRSNSGKSSLLNAVLQNPQLCRVGPKPGKTSTMHAWSLSAVELDKRGIKKVNNGDRAPKLTVLDTPGWGHGSHHEWGEQIMKYLRSRRQLRRAFVLVNPKHGLKTSDLQILELLKTQGISHQLIACKSDSLSATNLREALYEIEMQLETKFGDKAKRHGPTILTINDILAVGGLGDGKSNKKLNDSNMRGVQEVQWAVLRAAGLEQYAISILQNGGLPPKQKMLDSPQNAVTVSPREDIEVAPLQLASVASSKEPPQRPVQPKPAPSIGIGIEELMAMTIPASSGRPTAGPSPKESSTTGVSTTRRQRMRAGAK</sequence>
<dbReference type="GO" id="GO:0005525">
    <property type="term" value="F:GTP binding"/>
    <property type="evidence" value="ECO:0007669"/>
    <property type="project" value="UniProtKB-KW"/>
</dbReference>
<proteinExistence type="predicted"/>
<dbReference type="EMBL" id="JAVRRJ010000003">
    <property type="protein sequence ID" value="KAK5087129.1"/>
    <property type="molecule type" value="Genomic_DNA"/>
</dbReference>
<keyword evidence="1" id="KW-0479">Metal-binding</keyword>
<dbReference type="InterPro" id="IPR027417">
    <property type="entry name" value="P-loop_NTPase"/>
</dbReference>
<dbReference type="SUPFAM" id="SSF52540">
    <property type="entry name" value="P-loop containing nucleoside triphosphate hydrolases"/>
    <property type="match status" value="1"/>
</dbReference>
<keyword evidence="4" id="KW-0342">GTP-binding</keyword>
<dbReference type="AlphaFoldDB" id="A0AAN7T2L4"/>
<name>A0AAN7T2L4_9EURO</name>
<dbReference type="InterPro" id="IPR030393">
    <property type="entry name" value="G_ENGB_dom"/>
</dbReference>
<dbReference type="InterPro" id="IPR006073">
    <property type="entry name" value="GTP-bd"/>
</dbReference>
<reference evidence="7 8" key="1">
    <citation type="submission" date="2023-08" db="EMBL/GenBank/DDBJ databases">
        <title>Black Yeasts Isolated from many extreme environments.</title>
        <authorList>
            <person name="Coleine C."/>
            <person name="Stajich J.E."/>
            <person name="Selbmann L."/>
        </authorList>
    </citation>
    <scope>NUCLEOTIDE SEQUENCE [LARGE SCALE GENOMIC DNA]</scope>
    <source>
        <strain evidence="7 8">CCFEE 5910</strain>
    </source>
</reference>
<evidence type="ECO:0000256" key="1">
    <source>
        <dbReference type="ARBA" id="ARBA00022723"/>
    </source>
</evidence>
<evidence type="ECO:0000313" key="8">
    <source>
        <dbReference type="Proteomes" id="UP001309876"/>
    </source>
</evidence>
<feature type="compositionally biased region" description="Polar residues" evidence="5">
    <location>
        <begin position="393"/>
        <end position="403"/>
    </location>
</feature>
<dbReference type="Proteomes" id="UP001309876">
    <property type="component" value="Unassembled WGS sequence"/>
</dbReference>
<feature type="compositionally biased region" description="Basic residues" evidence="5">
    <location>
        <begin position="404"/>
        <end position="413"/>
    </location>
</feature>
<gene>
    <name evidence="7" type="ORF">LTR05_004300</name>
</gene>
<dbReference type="PANTHER" id="PTHR46498:SF1">
    <property type="entry name" value="GTP-BINDING PROTEIN 8"/>
    <property type="match status" value="1"/>
</dbReference>
<comment type="caution">
    <text evidence="7">The sequence shown here is derived from an EMBL/GenBank/DDBJ whole genome shotgun (WGS) entry which is preliminary data.</text>
</comment>
<dbReference type="GO" id="GO:0005739">
    <property type="term" value="C:mitochondrion"/>
    <property type="evidence" value="ECO:0007669"/>
    <property type="project" value="TreeGrafter"/>
</dbReference>
<evidence type="ECO:0000259" key="6">
    <source>
        <dbReference type="PROSITE" id="PS51706"/>
    </source>
</evidence>
<feature type="domain" description="EngB-type G" evidence="6">
    <location>
        <begin position="92"/>
        <end position="288"/>
    </location>
</feature>
<dbReference type="InterPro" id="IPR052279">
    <property type="entry name" value="EngB_GTPase"/>
</dbReference>
<evidence type="ECO:0000256" key="4">
    <source>
        <dbReference type="ARBA" id="ARBA00023134"/>
    </source>
</evidence>
<evidence type="ECO:0000256" key="5">
    <source>
        <dbReference type="SAM" id="MobiDB-lite"/>
    </source>
</evidence>
<feature type="region of interest" description="Disordered" evidence="5">
    <location>
        <begin position="347"/>
        <end position="413"/>
    </location>
</feature>
<evidence type="ECO:0000256" key="2">
    <source>
        <dbReference type="ARBA" id="ARBA00022741"/>
    </source>
</evidence>
<dbReference type="PROSITE" id="PS51706">
    <property type="entry name" value="G_ENGB"/>
    <property type="match status" value="1"/>
</dbReference>
<evidence type="ECO:0000256" key="3">
    <source>
        <dbReference type="ARBA" id="ARBA00022842"/>
    </source>
</evidence>
<dbReference type="Pfam" id="PF01926">
    <property type="entry name" value="MMR_HSR1"/>
    <property type="match status" value="1"/>
</dbReference>
<dbReference type="GO" id="GO:0046872">
    <property type="term" value="F:metal ion binding"/>
    <property type="evidence" value="ECO:0007669"/>
    <property type="project" value="UniProtKB-KW"/>
</dbReference>